<keyword evidence="2" id="KW-1185">Reference proteome</keyword>
<evidence type="ECO:0000313" key="2">
    <source>
        <dbReference type="Proteomes" id="UP001500604"/>
    </source>
</evidence>
<sequence>MAGIQIRRNNTPGTVPATLQEGELAINTADGKLYARVGGQVAIIADVSFIHDAPADGRAYARVDGGWFDISTHLSGFLPEPTTLTITSANDGTYSGYAKNYFARHANSILSKNIGSLATNEQRWRNTEILSIGNNFNDFTTSYRNVSVIIQGEQEQSFLSEVDISNGSYVFKTENVSHFFYDSSKSITVWIWQSLAKVFPTNNASYTVTLRP</sequence>
<accession>A0ABP8UY82</accession>
<dbReference type="RefSeq" id="WP_345193781.1">
    <property type="nucleotide sequence ID" value="NZ_BAABFL010000061.1"/>
</dbReference>
<name>A0ABP8UY82_9GAMM</name>
<organism evidence="1 2">
    <name type="scientific">Kistimonas scapharcae</name>
    <dbReference type="NCBI Taxonomy" id="1036133"/>
    <lineage>
        <taxon>Bacteria</taxon>
        <taxon>Pseudomonadati</taxon>
        <taxon>Pseudomonadota</taxon>
        <taxon>Gammaproteobacteria</taxon>
        <taxon>Oceanospirillales</taxon>
        <taxon>Endozoicomonadaceae</taxon>
        <taxon>Kistimonas</taxon>
    </lineage>
</organism>
<evidence type="ECO:0000313" key="1">
    <source>
        <dbReference type="EMBL" id="GAA4648289.1"/>
    </source>
</evidence>
<gene>
    <name evidence="1" type="ORF">GCM10023116_05560</name>
</gene>
<comment type="caution">
    <text evidence="1">The sequence shown here is derived from an EMBL/GenBank/DDBJ whole genome shotgun (WGS) entry which is preliminary data.</text>
</comment>
<dbReference type="Proteomes" id="UP001500604">
    <property type="component" value="Unassembled WGS sequence"/>
</dbReference>
<reference evidence="2" key="1">
    <citation type="journal article" date="2019" name="Int. J. Syst. Evol. Microbiol.">
        <title>The Global Catalogue of Microorganisms (GCM) 10K type strain sequencing project: providing services to taxonomists for standard genome sequencing and annotation.</title>
        <authorList>
            <consortium name="The Broad Institute Genomics Platform"/>
            <consortium name="The Broad Institute Genome Sequencing Center for Infectious Disease"/>
            <person name="Wu L."/>
            <person name="Ma J."/>
        </authorList>
    </citation>
    <scope>NUCLEOTIDE SEQUENCE [LARGE SCALE GENOMIC DNA]</scope>
    <source>
        <strain evidence="2">JCM 17805</strain>
    </source>
</reference>
<dbReference type="Gene3D" id="1.20.5.320">
    <property type="entry name" value="6-Phosphogluconate Dehydrogenase, domain 3"/>
    <property type="match status" value="1"/>
</dbReference>
<dbReference type="EMBL" id="BAABFL010000061">
    <property type="protein sequence ID" value="GAA4648289.1"/>
    <property type="molecule type" value="Genomic_DNA"/>
</dbReference>
<dbReference type="SUPFAM" id="SSF58046">
    <property type="entry name" value="Fibritin"/>
    <property type="match status" value="1"/>
</dbReference>
<proteinExistence type="predicted"/>
<protein>
    <submittedName>
        <fullName evidence="1">Uncharacterized protein</fullName>
    </submittedName>
</protein>